<feature type="compositionally biased region" description="Basic and acidic residues" evidence="1">
    <location>
        <begin position="18"/>
        <end position="39"/>
    </location>
</feature>
<feature type="region of interest" description="Disordered" evidence="1">
    <location>
        <begin position="1"/>
        <end position="61"/>
    </location>
</feature>
<evidence type="ECO:0000313" key="2">
    <source>
        <dbReference type="EMBL" id="GIH33753.1"/>
    </source>
</evidence>
<evidence type="ECO:0000256" key="1">
    <source>
        <dbReference type="SAM" id="MobiDB-lite"/>
    </source>
</evidence>
<accession>A0ABQ4FG72</accession>
<comment type="caution">
    <text evidence="2">The sequence shown here is derived from an EMBL/GenBank/DDBJ whole genome shotgun (WGS) entry which is preliminary data.</text>
</comment>
<dbReference type="EMBL" id="BOOB01000027">
    <property type="protein sequence ID" value="GIH33753.1"/>
    <property type="molecule type" value="Genomic_DNA"/>
</dbReference>
<protein>
    <submittedName>
        <fullName evidence="2">Uncharacterized protein</fullName>
    </submittedName>
</protein>
<sequence>MTGTPVADGRADAAAGTDRGRAGVEQPVRDKAVRERAVMEKATSPEAAGRPPRGTGADLTA</sequence>
<name>A0ABQ4FG72_9ACTN</name>
<gene>
    <name evidence="2" type="ORF">Mam01_39170</name>
</gene>
<keyword evidence="3" id="KW-1185">Reference proteome</keyword>
<organism evidence="2 3">
    <name type="scientific">Microbispora amethystogenes</name>
    <dbReference type="NCBI Taxonomy" id="1427754"/>
    <lineage>
        <taxon>Bacteria</taxon>
        <taxon>Bacillati</taxon>
        <taxon>Actinomycetota</taxon>
        <taxon>Actinomycetes</taxon>
        <taxon>Streptosporangiales</taxon>
        <taxon>Streptosporangiaceae</taxon>
        <taxon>Microbispora</taxon>
    </lineage>
</organism>
<dbReference type="Proteomes" id="UP000651728">
    <property type="component" value="Unassembled WGS sequence"/>
</dbReference>
<evidence type="ECO:0000313" key="3">
    <source>
        <dbReference type="Proteomes" id="UP000651728"/>
    </source>
</evidence>
<proteinExistence type="predicted"/>
<reference evidence="2 3" key="1">
    <citation type="submission" date="2021-01" db="EMBL/GenBank/DDBJ databases">
        <title>Whole genome shotgun sequence of Microbispora amethystogenes NBRC 101907.</title>
        <authorList>
            <person name="Komaki H."/>
            <person name="Tamura T."/>
        </authorList>
    </citation>
    <scope>NUCLEOTIDE SEQUENCE [LARGE SCALE GENOMIC DNA]</scope>
    <source>
        <strain evidence="2 3">NBRC 101907</strain>
    </source>
</reference>